<feature type="transmembrane region" description="Helical" evidence="1">
    <location>
        <begin position="146"/>
        <end position="163"/>
    </location>
</feature>
<dbReference type="EMBL" id="VCQU01000009">
    <property type="protein sequence ID" value="NMN98145.1"/>
    <property type="molecule type" value="Genomic_DNA"/>
</dbReference>
<accession>A0A848KHA2</accession>
<evidence type="ECO:0000313" key="3">
    <source>
        <dbReference type="Proteomes" id="UP000535543"/>
    </source>
</evidence>
<evidence type="ECO:0000313" key="2">
    <source>
        <dbReference type="EMBL" id="NMN98145.1"/>
    </source>
</evidence>
<gene>
    <name evidence="2" type="ORF">FGL95_24185</name>
</gene>
<organism evidence="2 3">
    <name type="scientific">Antrihabitans stalactiti</name>
    <dbReference type="NCBI Taxonomy" id="2584121"/>
    <lineage>
        <taxon>Bacteria</taxon>
        <taxon>Bacillati</taxon>
        <taxon>Actinomycetota</taxon>
        <taxon>Actinomycetes</taxon>
        <taxon>Mycobacteriales</taxon>
        <taxon>Nocardiaceae</taxon>
        <taxon>Antrihabitans</taxon>
    </lineage>
</organism>
<proteinExistence type="predicted"/>
<sequence length="197" mass="21259">MGTTASWVRSHRMIAFFALAYALSWSLIPFGSFLPTGALIAALVVIAIADGRPGFRELGSRIVRWRVHWIWYVAALGVPIAIHVVTITANAHLSSAAISFDQLDPWYGLVVVFASRLVDPLNGPVAEEPSWRGFAQPTLQQSNSPLVATLILATLVTVYAWLFNRADGSVLITLLAHAAEGTVRRRPCGPTASTPTA</sequence>
<dbReference type="Proteomes" id="UP000535543">
    <property type="component" value="Unassembled WGS sequence"/>
</dbReference>
<keyword evidence="1" id="KW-1133">Transmembrane helix</keyword>
<dbReference type="RefSeq" id="WP_169591857.1">
    <property type="nucleotide sequence ID" value="NZ_VCQU01000009.1"/>
</dbReference>
<feature type="transmembrane region" description="Helical" evidence="1">
    <location>
        <begin position="15"/>
        <end position="48"/>
    </location>
</feature>
<keyword evidence="1" id="KW-0472">Membrane</keyword>
<name>A0A848KHA2_9NOCA</name>
<comment type="caution">
    <text evidence="2">The sequence shown here is derived from an EMBL/GenBank/DDBJ whole genome shotgun (WGS) entry which is preliminary data.</text>
</comment>
<reference evidence="2 3" key="2">
    <citation type="submission" date="2020-06" db="EMBL/GenBank/DDBJ databases">
        <title>Antribacter stalactiti gen. nov., sp. nov., a new member of the family Nacardiaceae isolated from a cave.</title>
        <authorList>
            <person name="Kim I.S."/>
        </authorList>
    </citation>
    <scope>NUCLEOTIDE SEQUENCE [LARGE SCALE GENOMIC DNA]</scope>
    <source>
        <strain evidence="2 3">YC2-7</strain>
    </source>
</reference>
<reference evidence="2 3" key="1">
    <citation type="submission" date="2019-05" db="EMBL/GenBank/DDBJ databases">
        <authorList>
            <person name="Lee S.D."/>
        </authorList>
    </citation>
    <scope>NUCLEOTIDE SEQUENCE [LARGE SCALE GENOMIC DNA]</scope>
    <source>
        <strain evidence="2 3">YC2-7</strain>
    </source>
</reference>
<keyword evidence="3" id="KW-1185">Reference proteome</keyword>
<dbReference type="AlphaFoldDB" id="A0A848KHA2"/>
<evidence type="ECO:0000256" key="1">
    <source>
        <dbReference type="SAM" id="Phobius"/>
    </source>
</evidence>
<keyword evidence="1" id="KW-0812">Transmembrane</keyword>
<protein>
    <submittedName>
        <fullName evidence="2">Uncharacterized protein</fullName>
    </submittedName>
</protein>
<feature type="transmembrane region" description="Helical" evidence="1">
    <location>
        <begin position="69"/>
        <end position="93"/>
    </location>
</feature>